<evidence type="ECO:0000313" key="1">
    <source>
        <dbReference type="EMBL" id="CAB5215178.1"/>
    </source>
</evidence>
<proteinExistence type="predicted"/>
<reference evidence="1" key="1">
    <citation type="submission" date="2020-05" db="EMBL/GenBank/DDBJ databases">
        <authorList>
            <person name="Chiriac C."/>
            <person name="Salcher M."/>
            <person name="Ghai R."/>
            <person name="Kavagutti S V."/>
        </authorList>
    </citation>
    <scope>NUCLEOTIDE SEQUENCE</scope>
</reference>
<protein>
    <submittedName>
        <fullName evidence="1">Uncharacterized protein</fullName>
    </submittedName>
</protein>
<name>A0A6J7WMP8_9CAUD</name>
<sequence length="77" mass="8960">MGMYEVVTSTPEGPFTFQPTINTPNNVVFYCQNEEVLRVSDKGFWVRGVEVKQDALEAENVYNAFTQWLTWQHLTKE</sequence>
<accession>A0A6J7WMP8</accession>
<gene>
    <name evidence="1" type="ORF">UFOVP190_434</name>
</gene>
<dbReference type="EMBL" id="LR798243">
    <property type="protein sequence ID" value="CAB5215178.1"/>
    <property type="molecule type" value="Genomic_DNA"/>
</dbReference>
<organism evidence="1">
    <name type="scientific">uncultured Caudovirales phage</name>
    <dbReference type="NCBI Taxonomy" id="2100421"/>
    <lineage>
        <taxon>Viruses</taxon>
        <taxon>Duplodnaviria</taxon>
        <taxon>Heunggongvirae</taxon>
        <taxon>Uroviricota</taxon>
        <taxon>Caudoviricetes</taxon>
        <taxon>Peduoviridae</taxon>
        <taxon>Maltschvirus</taxon>
        <taxon>Maltschvirus maltsch</taxon>
    </lineage>
</organism>